<comment type="subcellular location">
    <subcellularLocation>
        <location evidence="1">Membrane</location>
        <topology evidence="1">Multi-pass membrane protein</topology>
    </subcellularLocation>
</comment>
<evidence type="ECO:0000256" key="2">
    <source>
        <dbReference type="ARBA" id="ARBA00008974"/>
    </source>
</evidence>
<name>A0A9X1TYB7_9CORY</name>
<evidence type="ECO:0000256" key="1">
    <source>
        <dbReference type="ARBA" id="ARBA00004141"/>
    </source>
</evidence>
<dbReference type="Pfam" id="PF02133">
    <property type="entry name" value="Transp_cyt_pur"/>
    <property type="match status" value="1"/>
</dbReference>
<dbReference type="GO" id="GO:0005886">
    <property type="term" value="C:plasma membrane"/>
    <property type="evidence" value="ECO:0007669"/>
    <property type="project" value="TreeGrafter"/>
</dbReference>
<dbReference type="InterPro" id="IPR026030">
    <property type="entry name" value="Pur-cyt_permease_Fcy2/21/22"/>
</dbReference>
<reference evidence="9" key="1">
    <citation type="submission" date="2022-01" db="EMBL/GenBank/DDBJ databases">
        <title>Corynebacterium sp. nov isolated from isolated from the feces of the greater white-fronted geese (Anser albifrons) at Poyang Lake, PR China.</title>
        <authorList>
            <person name="Liu Q."/>
        </authorList>
    </citation>
    <scope>NUCLEOTIDE SEQUENCE</scope>
    <source>
        <strain evidence="9">JCM 32435</strain>
    </source>
</reference>
<evidence type="ECO:0000256" key="7">
    <source>
        <dbReference type="PIRNR" id="PIRNR002744"/>
    </source>
</evidence>
<dbReference type="CDD" id="cd11484">
    <property type="entry name" value="SLC-NCS1sbd_CobB-like"/>
    <property type="match status" value="1"/>
</dbReference>
<dbReference type="Proteomes" id="UP001139336">
    <property type="component" value="Unassembled WGS sequence"/>
</dbReference>
<proteinExistence type="inferred from homology"/>
<organism evidence="9 10">
    <name type="scientific">Corynebacterium uropygiale</name>
    <dbReference type="NCBI Taxonomy" id="1775911"/>
    <lineage>
        <taxon>Bacteria</taxon>
        <taxon>Bacillati</taxon>
        <taxon>Actinomycetota</taxon>
        <taxon>Actinomycetes</taxon>
        <taxon>Mycobacteriales</taxon>
        <taxon>Corynebacteriaceae</taxon>
        <taxon>Corynebacterium</taxon>
    </lineage>
</organism>
<feature type="transmembrane region" description="Helical" evidence="8">
    <location>
        <begin position="334"/>
        <end position="353"/>
    </location>
</feature>
<feature type="transmembrane region" description="Helical" evidence="8">
    <location>
        <begin position="444"/>
        <end position="460"/>
    </location>
</feature>
<evidence type="ECO:0000313" key="9">
    <source>
        <dbReference type="EMBL" id="MCF4005661.1"/>
    </source>
</evidence>
<dbReference type="PANTHER" id="PTHR31806">
    <property type="entry name" value="PURINE-CYTOSINE PERMEASE FCY2-RELATED"/>
    <property type="match status" value="1"/>
</dbReference>
<dbReference type="InterPro" id="IPR001248">
    <property type="entry name" value="Pur-cyt_permease"/>
</dbReference>
<feature type="transmembrane region" description="Helical" evidence="8">
    <location>
        <begin position="365"/>
        <end position="386"/>
    </location>
</feature>
<evidence type="ECO:0000256" key="6">
    <source>
        <dbReference type="ARBA" id="ARBA00023136"/>
    </source>
</evidence>
<dbReference type="PANTHER" id="PTHR31806:SF1">
    <property type="entry name" value="PURINE-CYTOSINE PERMEASE FCY2-RELATED"/>
    <property type="match status" value="1"/>
</dbReference>
<feature type="transmembrane region" description="Helical" evidence="8">
    <location>
        <begin position="41"/>
        <end position="61"/>
    </location>
</feature>
<comment type="similarity">
    <text evidence="2 7">Belongs to the purine-cytosine permease (2.A.39) family.</text>
</comment>
<gene>
    <name evidence="9" type="ORF">L1O03_00475</name>
</gene>
<evidence type="ECO:0000256" key="4">
    <source>
        <dbReference type="ARBA" id="ARBA00022692"/>
    </source>
</evidence>
<feature type="transmembrane region" description="Helical" evidence="8">
    <location>
        <begin position="290"/>
        <end position="313"/>
    </location>
</feature>
<feature type="transmembrane region" description="Helical" evidence="8">
    <location>
        <begin position="244"/>
        <end position="270"/>
    </location>
</feature>
<protein>
    <submittedName>
        <fullName evidence="9">Cytosine permease</fullName>
    </submittedName>
</protein>
<feature type="transmembrane region" description="Helical" evidence="8">
    <location>
        <begin position="67"/>
        <end position="87"/>
    </location>
</feature>
<dbReference type="Gene3D" id="1.10.4160.10">
    <property type="entry name" value="Hydantoin permease"/>
    <property type="match status" value="1"/>
</dbReference>
<feature type="transmembrane region" description="Helical" evidence="8">
    <location>
        <begin position="407"/>
        <end position="432"/>
    </location>
</feature>
<evidence type="ECO:0000256" key="8">
    <source>
        <dbReference type="SAM" id="Phobius"/>
    </source>
</evidence>
<dbReference type="EMBL" id="JAKGSI010000001">
    <property type="protein sequence ID" value="MCF4005661.1"/>
    <property type="molecule type" value="Genomic_DNA"/>
</dbReference>
<keyword evidence="3 7" id="KW-0813">Transport</keyword>
<keyword evidence="6 7" id="KW-0472">Membrane</keyword>
<keyword evidence="10" id="KW-1185">Reference proteome</keyword>
<dbReference type="GO" id="GO:0022857">
    <property type="term" value="F:transmembrane transporter activity"/>
    <property type="evidence" value="ECO:0007669"/>
    <property type="project" value="InterPro"/>
</dbReference>
<evidence type="ECO:0000313" key="10">
    <source>
        <dbReference type="Proteomes" id="UP001139336"/>
    </source>
</evidence>
<comment type="caution">
    <text evidence="9">The sequence shown here is derived from an EMBL/GenBank/DDBJ whole genome shotgun (WGS) entry which is preliminary data.</text>
</comment>
<feature type="transmembrane region" description="Helical" evidence="8">
    <location>
        <begin position="174"/>
        <end position="193"/>
    </location>
</feature>
<keyword evidence="4 8" id="KW-0812">Transmembrane</keyword>
<dbReference type="RefSeq" id="WP_236117472.1">
    <property type="nucleotide sequence ID" value="NZ_JAKGSI010000001.1"/>
</dbReference>
<dbReference type="AlphaFoldDB" id="A0A9X1TYB7"/>
<accession>A0A9X1TYB7</accession>
<keyword evidence="5 8" id="KW-1133">Transmembrane helix</keyword>
<evidence type="ECO:0000256" key="5">
    <source>
        <dbReference type="ARBA" id="ARBA00022989"/>
    </source>
</evidence>
<dbReference type="PIRSF" id="PIRSF002744">
    <property type="entry name" value="Pur-cyt_permease"/>
    <property type="match status" value="1"/>
</dbReference>
<evidence type="ECO:0000256" key="3">
    <source>
        <dbReference type="ARBA" id="ARBA00022448"/>
    </source>
</evidence>
<feature type="transmembrane region" description="Helical" evidence="8">
    <location>
        <begin position="147"/>
        <end position="167"/>
    </location>
</feature>
<feature type="transmembrane region" description="Helical" evidence="8">
    <location>
        <begin position="205"/>
        <end position="223"/>
    </location>
</feature>
<feature type="transmembrane region" description="Helical" evidence="8">
    <location>
        <begin position="107"/>
        <end position="127"/>
    </location>
</feature>
<sequence>MPTTETTETSASSSRRTIHIEKRSVGFVPRHERYGTAWSQFTLWFGANLHITTLVTGALAYVLGGDVFWSIIGLFIGQVAGGVVMALHAAQGPRLGLPQMISSRAQFGVYGAALPLLLIVLMYLGFSASSTVLAGQAIAQLYHGPDWTGILTFGLVSAVFTVIGYKIIHRLSRWVSLVSIIAFVYLLIRFAMVADVGQLLSIREFSWTSFLLAIALSASWQIAYGPYVADYSRYLPAETSARSVFSCALGGTVISSTIAMTFGVFIAAWAGESFEGHEVGTVVSLGTGGLVAGLIYLSIAIGKLSINVLNTYGGFMSMMTTYSGFRGKAEVPQVLRILSILAMTAVSMLMALIGRDEFLPAFSSFLLFLLTAFVPWSAINLADFYWISHEKYDVPALADPDGRYGRWNWAALIAFVGGVLIQLPFVSTHFYTGPLVEKLGGTDISWIVGLVATAILYMALRPLDPRTIPERTILPEEDPSEPLSIKE</sequence>